<protein>
    <submittedName>
        <fullName evidence="2">Uncharacterized protein</fullName>
    </submittedName>
</protein>
<evidence type="ECO:0000256" key="1">
    <source>
        <dbReference type="SAM" id="MobiDB-lite"/>
    </source>
</evidence>
<proteinExistence type="predicted"/>
<name>A0A8S9VFH1_PHYIN</name>
<dbReference type="EMBL" id="JAACNO010000100">
    <property type="protein sequence ID" value="KAF4150092.1"/>
    <property type="molecule type" value="Genomic_DNA"/>
</dbReference>
<organism evidence="2 3">
    <name type="scientific">Phytophthora infestans</name>
    <name type="common">Potato late blight agent</name>
    <name type="synonym">Botrytis infestans</name>
    <dbReference type="NCBI Taxonomy" id="4787"/>
    <lineage>
        <taxon>Eukaryota</taxon>
        <taxon>Sar</taxon>
        <taxon>Stramenopiles</taxon>
        <taxon>Oomycota</taxon>
        <taxon>Peronosporomycetes</taxon>
        <taxon>Peronosporales</taxon>
        <taxon>Peronosporaceae</taxon>
        <taxon>Phytophthora</taxon>
    </lineage>
</organism>
<accession>A0A8S9VFH1</accession>
<gene>
    <name evidence="2" type="ORF">GN958_ATG00718</name>
</gene>
<evidence type="ECO:0000313" key="3">
    <source>
        <dbReference type="Proteomes" id="UP000704712"/>
    </source>
</evidence>
<feature type="region of interest" description="Disordered" evidence="1">
    <location>
        <begin position="1"/>
        <end position="40"/>
    </location>
</feature>
<evidence type="ECO:0000313" key="2">
    <source>
        <dbReference type="EMBL" id="KAF4150092.1"/>
    </source>
</evidence>
<dbReference type="Proteomes" id="UP000704712">
    <property type="component" value="Unassembled WGS sequence"/>
</dbReference>
<dbReference type="AlphaFoldDB" id="A0A8S9VFH1"/>
<comment type="caution">
    <text evidence="2">The sequence shown here is derived from an EMBL/GenBank/DDBJ whole genome shotgun (WGS) entry which is preliminary data.</text>
</comment>
<reference evidence="2" key="1">
    <citation type="submission" date="2020-03" db="EMBL/GenBank/DDBJ databases">
        <title>Hybrid Assembly of Korean Phytophthora infestans isolates.</title>
        <authorList>
            <person name="Prokchorchik M."/>
            <person name="Lee Y."/>
            <person name="Seo J."/>
            <person name="Cho J.-H."/>
            <person name="Park Y.-E."/>
            <person name="Jang D.-C."/>
            <person name="Im J.-S."/>
            <person name="Choi J.-G."/>
            <person name="Park H.-J."/>
            <person name="Lee G.-B."/>
            <person name="Lee Y.-G."/>
            <person name="Hong S.-Y."/>
            <person name="Cho K."/>
            <person name="Sohn K.H."/>
        </authorList>
    </citation>
    <scope>NUCLEOTIDE SEQUENCE</scope>
    <source>
        <strain evidence="2">KR_2_A2</strain>
    </source>
</reference>
<feature type="compositionally biased region" description="Low complexity" evidence="1">
    <location>
        <begin position="12"/>
        <end position="31"/>
    </location>
</feature>
<sequence>MPSIRSSKHEMPTTATSATTPATPTLVTVVPEPAPSSSRILSPATLRVTPTPLKRKRPDAEYVSPIKKMKKTMQHQKRRIIDTIDDLRDFIQNNDVTNSDIRESIQIQARLLWTVNEYIHGLRFLRLYLGEQRAPESLHEQQTEYQQAQRDDLFHANQFLITLSLYDIAADNPSIPSLGSIIVFVPTKLRLYRHCCQVETKVYHIGTVTPP</sequence>